<dbReference type="InterPro" id="IPR002110">
    <property type="entry name" value="Ankyrin_rpt"/>
</dbReference>
<dbReference type="PROSITE" id="PS50088">
    <property type="entry name" value="ANK_REPEAT"/>
    <property type="match status" value="2"/>
</dbReference>
<comment type="caution">
    <text evidence="2">The sequence shown here is derived from an EMBL/GenBank/DDBJ whole genome shotgun (WGS) entry which is preliminary data.</text>
</comment>
<dbReference type="SUPFAM" id="SSF48403">
    <property type="entry name" value="Ankyrin repeat"/>
    <property type="match status" value="1"/>
</dbReference>
<dbReference type="Pfam" id="PF12796">
    <property type="entry name" value="Ank_2"/>
    <property type="match status" value="1"/>
</dbReference>
<dbReference type="InterPro" id="IPR036770">
    <property type="entry name" value="Ankyrin_rpt-contain_sf"/>
</dbReference>
<reference evidence="2 3" key="1">
    <citation type="journal article" date="2020" name="ISME J.">
        <title>Uncovering the hidden diversity of litter-decomposition mechanisms in mushroom-forming fungi.</title>
        <authorList>
            <person name="Floudas D."/>
            <person name="Bentzer J."/>
            <person name="Ahren D."/>
            <person name="Johansson T."/>
            <person name="Persson P."/>
            <person name="Tunlid A."/>
        </authorList>
    </citation>
    <scope>NUCLEOTIDE SEQUENCE [LARGE SCALE GENOMIC DNA]</scope>
    <source>
        <strain evidence="2 3">CBS 101986</strain>
    </source>
</reference>
<keyword evidence="1" id="KW-0040">ANK repeat</keyword>
<proteinExistence type="predicted"/>
<dbReference type="InterPro" id="IPR036465">
    <property type="entry name" value="vWFA_dom_sf"/>
</dbReference>
<dbReference type="Proteomes" id="UP000567179">
    <property type="component" value="Unassembled WGS sequence"/>
</dbReference>
<dbReference type="Gene3D" id="3.40.50.410">
    <property type="entry name" value="von Willebrand factor, type A domain"/>
    <property type="match status" value="1"/>
</dbReference>
<feature type="repeat" description="ANK" evidence="1">
    <location>
        <begin position="35"/>
        <end position="67"/>
    </location>
</feature>
<dbReference type="PANTHER" id="PTHR34706">
    <property type="entry name" value="SLR1338 PROTEIN"/>
    <property type="match status" value="1"/>
</dbReference>
<organism evidence="2 3">
    <name type="scientific">Psilocybe cf. subviscida</name>
    <dbReference type="NCBI Taxonomy" id="2480587"/>
    <lineage>
        <taxon>Eukaryota</taxon>
        <taxon>Fungi</taxon>
        <taxon>Dikarya</taxon>
        <taxon>Basidiomycota</taxon>
        <taxon>Agaricomycotina</taxon>
        <taxon>Agaricomycetes</taxon>
        <taxon>Agaricomycetidae</taxon>
        <taxon>Agaricales</taxon>
        <taxon>Agaricineae</taxon>
        <taxon>Strophariaceae</taxon>
        <taxon>Psilocybe</taxon>
    </lineage>
</organism>
<protein>
    <recommendedName>
        <fullName evidence="4">VWFA domain-containing protein</fullName>
    </recommendedName>
</protein>
<evidence type="ECO:0000256" key="1">
    <source>
        <dbReference type="PROSITE-ProRule" id="PRU00023"/>
    </source>
</evidence>
<gene>
    <name evidence="2" type="ORF">D9619_008712</name>
</gene>
<dbReference type="PANTHER" id="PTHR34706:SF3">
    <property type="entry name" value="ANKYRIN REPEAT PROTEIN (AFU_ORTHOLOGUE AFUA_7G06200)"/>
    <property type="match status" value="1"/>
</dbReference>
<dbReference type="AlphaFoldDB" id="A0A8H5BAF1"/>
<evidence type="ECO:0000313" key="2">
    <source>
        <dbReference type="EMBL" id="KAF5319518.1"/>
    </source>
</evidence>
<dbReference type="EMBL" id="JAACJJ010000029">
    <property type="protein sequence ID" value="KAF5319518.1"/>
    <property type="molecule type" value="Genomic_DNA"/>
</dbReference>
<dbReference type="SMART" id="SM00248">
    <property type="entry name" value="ANK"/>
    <property type="match status" value="3"/>
</dbReference>
<dbReference type="OrthoDB" id="2142040at2759"/>
<evidence type="ECO:0000313" key="3">
    <source>
        <dbReference type="Proteomes" id="UP000567179"/>
    </source>
</evidence>
<dbReference type="PROSITE" id="PS50297">
    <property type="entry name" value="ANK_REP_REGION"/>
    <property type="match status" value="1"/>
</dbReference>
<feature type="repeat" description="ANK" evidence="1">
    <location>
        <begin position="108"/>
        <end position="140"/>
    </location>
</feature>
<keyword evidence="3" id="KW-1185">Reference proteome</keyword>
<sequence length="493" mass="54338">MGIHEDAQDGTLVGPRLTRYLIANPNILSVQNLATGRAPLATAAVAGQTDVVELLLNKGAKAEERSRDGETALLLTILETESPKRPRIVQLLLNKAPEVVDETTTARGNKSPLVYAVEKKDLESIRLLVQAGAERTAAEAAAGSDRAVKRALDPEERQKNAKLTDLVGDFLLFIIAVVNETADNVVKNLSGLAGAMNDSFDKEVNYEETPNKVEFLENIDVFLAKEENEPLAQFFKEDPSFIQDLAKNATELANDPTTTLGGSDLLPKVFKVSLHKQVIYCDDSASMQRDNRWADQAELVKRITRITTRILPDGDGVALRFINQDLTVMNLGDVDTLDNQGIARAMNGLQWQPRGDTPIGTSLKSKILEPMIYSQLLSKTLARPYLISVMTDGMPSREKDETFVEAIKECGDKLQEANYPRESVKFLIGQIGSGKSVAKFLDGVGKIPSIEKAVHVTSDQLDAKFSDYKAKEADLDRWLLETLFEPIRKYKPT</sequence>
<dbReference type="SUPFAM" id="SSF53300">
    <property type="entry name" value="vWA-like"/>
    <property type="match status" value="1"/>
</dbReference>
<dbReference type="Gene3D" id="1.25.40.20">
    <property type="entry name" value="Ankyrin repeat-containing domain"/>
    <property type="match status" value="1"/>
</dbReference>
<name>A0A8H5BAF1_9AGAR</name>
<evidence type="ECO:0008006" key="4">
    <source>
        <dbReference type="Google" id="ProtNLM"/>
    </source>
</evidence>
<accession>A0A8H5BAF1</accession>